<organism evidence="7 8">
    <name type="scientific">Chitinophaga caeni</name>
    <dbReference type="NCBI Taxonomy" id="2029983"/>
    <lineage>
        <taxon>Bacteria</taxon>
        <taxon>Pseudomonadati</taxon>
        <taxon>Bacteroidota</taxon>
        <taxon>Chitinophagia</taxon>
        <taxon>Chitinophagales</taxon>
        <taxon>Chitinophagaceae</taxon>
        <taxon>Chitinophaga</taxon>
    </lineage>
</organism>
<keyword evidence="4" id="KW-0804">Transcription</keyword>
<evidence type="ECO:0000256" key="3">
    <source>
        <dbReference type="ARBA" id="ARBA00023082"/>
    </source>
</evidence>
<keyword evidence="3" id="KW-0731">Sigma factor</keyword>
<dbReference type="Pfam" id="PF04542">
    <property type="entry name" value="Sigma70_r2"/>
    <property type="match status" value="1"/>
</dbReference>
<dbReference type="PANTHER" id="PTHR43133">
    <property type="entry name" value="RNA POLYMERASE ECF-TYPE SIGMA FACTO"/>
    <property type="match status" value="1"/>
</dbReference>
<dbReference type="EMBL" id="CP023777">
    <property type="protein sequence ID" value="ATL45676.1"/>
    <property type="molecule type" value="Genomic_DNA"/>
</dbReference>
<dbReference type="SUPFAM" id="SSF88659">
    <property type="entry name" value="Sigma3 and sigma4 domains of RNA polymerase sigma factors"/>
    <property type="match status" value="1"/>
</dbReference>
<dbReference type="Gene3D" id="1.10.10.10">
    <property type="entry name" value="Winged helix-like DNA-binding domain superfamily/Winged helix DNA-binding domain"/>
    <property type="match status" value="1"/>
</dbReference>
<dbReference type="PANTHER" id="PTHR43133:SF46">
    <property type="entry name" value="RNA POLYMERASE SIGMA-70 FACTOR ECF SUBFAMILY"/>
    <property type="match status" value="1"/>
</dbReference>
<evidence type="ECO:0000256" key="2">
    <source>
        <dbReference type="ARBA" id="ARBA00023015"/>
    </source>
</evidence>
<accession>A0A291QP24</accession>
<dbReference type="OrthoDB" id="665981at2"/>
<dbReference type="Gene3D" id="1.10.1740.10">
    <property type="match status" value="1"/>
</dbReference>
<comment type="similarity">
    <text evidence="1">Belongs to the sigma-70 factor family. ECF subfamily.</text>
</comment>
<reference evidence="7 8" key="1">
    <citation type="submission" date="2017-10" db="EMBL/GenBank/DDBJ databases">
        <title>Paenichitinophaga pekingensis gen. nov., sp. nov., isolated from activated sludge.</title>
        <authorList>
            <person name="Jin D."/>
            <person name="Kong X."/>
            <person name="Deng Y."/>
            <person name="Bai Z."/>
        </authorList>
    </citation>
    <scope>NUCLEOTIDE SEQUENCE [LARGE SCALE GENOMIC DNA]</scope>
    <source>
        <strain evidence="7 8">13</strain>
    </source>
</reference>
<evidence type="ECO:0000313" key="7">
    <source>
        <dbReference type="EMBL" id="ATL45676.1"/>
    </source>
</evidence>
<dbReference type="InterPro" id="IPR039425">
    <property type="entry name" value="RNA_pol_sigma-70-like"/>
</dbReference>
<dbReference type="InterPro" id="IPR013249">
    <property type="entry name" value="RNA_pol_sigma70_r4_t2"/>
</dbReference>
<dbReference type="InterPro" id="IPR036388">
    <property type="entry name" value="WH-like_DNA-bd_sf"/>
</dbReference>
<evidence type="ECO:0000313" key="8">
    <source>
        <dbReference type="Proteomes" id="UP000220133"/>
    </source>
</evidence>
<feature type="domain" description="RNA polymerase sigma-70 region 2" evidence="5">
    <location>
        <begin position="27"/>
        <end position="86"/>
    </location>
</feature>
<dbReference type="InterPro" id="IPR014284">
    <property type="entry name" value="RNA_pol_sigma-70_dom"/>
</dbReference>
<dbReference type="InterPro" id="IPR013325">
    <property type="entry name" value="RNA_pol_sigma_r2"/>
</dbReference>
<evidence type="ECO:0000256" key="1">
    <source>
        <dbReference type="ARBA" id="ARBA00010641"/>
    </source>
</evidence>
<gene>
    <name evidence="7" type="ORF">COR50_00025</name>
</gene>
<dbReference type="AlphaFoldDB" id="A0A291QP24"/>
<dbReference type="GO" id="GO:0003677">
    <property type="term" value="F:DNA binding"/>
    <property type="evidence" value="ECO:0007669"/>
    <property type="project" value="InterPro"/>
</dbReference>
<feature type="domain" description="RNA polymerase sigma factor 70 region 4 type 2" evidence="6">
    <location>
        <begin position="124"/>
        <end position="170"/>
    </location>
</feature>
<dbReference type="Proteomes" id="UP000220133">
    <property type="component" value="Chromosome"/>
</dbReference>
<dbReference type="KEGG" id="cbae:COR50_00025"/>
<proteinExistence type="inferred from homology"/>
<name>A0A291QP24_9BACT</name>
<keyword evidence="2" id="KW-0805">Transcription regulation</keyword>
<dbReference type="GO" id="GO:0016987">
    <property type="term" value="F:sigma factor activity"/>
    <property type="evidence" value="ECO:0007669"/>
    <property type="project" value="UniProtKB-KW"/>
</dbReference>
<dbReference type="SUPFAM" id="SSF88946">
    <property type="entry name" value="Sigma2 domain of RNA polymerase sigma factors"/>
    <property type="match status" value="1"/>
</dbReference>
<dbReference type="RefSeq" id="WP_098192066.1">
    <property type="nucleotide sequence ID" value="NZ_CP023777.1"/>
</dbReference>
<dbReference type="InterPro" id="IPR007627">
    <property type="entry name" value="RNA_pol_sigma70_r2"/>
</dbReference>
<sequence>MTGYESYNDQELTELLRLGDRTAFGEIYARHIAYLYRFAFHIIRDEEECTDAIQDVFTWFWENREKLHITNLKAYLTAAVKYKLTRVIVASKRKEAIFCREIPVEVMSQSDDLAVKELRTVINDFVQTLPPRAKEIYLLSREQFFSNKEIAARLGISEKTVENQMTITLRKLRVYLGKLSFWSIFYKIFPAAWGIAPLNVPNNV</sequence>
<evidence type="ECO:0000259" key="6">
    <source>
        <dbReference type="Pfam" id="PF08281"/>
    </source>
</evidence>
<protein>
    <submittedName>
        <fullName evidence="7">RNA polymerase sigma-70 factor</fullName>
    </submittedName>
</protein>
<dbReference type="GO" id="GO:0006352">
    <property type="term" value="P:DNA-templated transcription initiation"/>
    <property type="evidence" value="ECO:0007669"/>
    <property type="project" value="InterPro"/>
</dbReference>
<dbReference type="NCBIfam" id="TIGR02937">
    <property type="entry name" value="sigma70-ECF"/>
    <property type="match status" value="1"/>
</dbReference>
<keyword evidence="8" id="KW-1185">Reference proteome</keyword>
<dbReference type="InterPro" id="IPR013324">
    <property type="entry name" value="RNA_pol_sigma_r3/r4-like"/>
</dbReference>
<dbReference type="Pfam" id="PF08281">
    <property type="entry name" value="Sigma70_r4_2"/>
    <property type="match status" value="1"/>
</dbReference>
<evidence type="ECO:0000256" key="4">
    <source>
        <dbReference type="ARBA" id="ARBA00023163"/>
    </source>
</evidence>
<evidence type="ECO:0000259" key="5">
    <source>
        <dbReference type="Pfam" id="PF04542"/>
    </source>
</evidence>